<feature type="compositionally biased region" description="Acidic residues" evidence="1">
    <location>
        <begin position="61"/>
        <end position="72"/>
    </location>
</feature>
<dbReference type="EMBL" id="FTNP01000009">
    <property type="protein sequence ID" value="SIS07893.1"/>
    <property type="molecule type" value="Genomic_DNA"/>
</dbReference>
<reference evidence="2 5" key="1">
    <citation type="submission" date="2017-01" db="EMBL/GenBank/DDBJ databases">
        <title>Complete genome sequence of Haloterrigena daqingensis type strain (JX313T).</title>
        <authorList>
            <person name="Shuang W."/>
        </authorList>
    </citation>
    <scope>NUCLEOTIDE SEQUENCE [LARGE SCALE GENOMIC DNA]</scope>
    <source>
        <strain evidence="5">JX313</strain>
        <strain evidence="2">JX313T</strain>
        <plasmid evidence="5">Plasmid unnamed3</plasmid>
        <plasmid evidence="2">unnamed3</plasmid>
    </source>
</reference>
<dbReference type="KEGG" id="hda:BB347_18560"/>
<reference evidence="3 4" key="2">
    <citation type="submission" date="2017-01" db="EMBL/GenBank/DDBJ databases">
        <authorList>
            <person name="Mah S.A."/>
            <person name="Swanson W.J."/>
            <person name="Moy G.W."/>
            <person name="Vacquier V.D."/>
        </authorList>
    </citation>
    <scope>NUCLEOTIDE SEQUENCE [LARGE SCALE GENOMIC DNA]</scope>
    <source>
        <strain evidence="3 4">CGMCC 1.8909</strain>
    </source>
</reference>
<dbReference type="AlphaFoldDB" id="A0A1N7G5L5"/>
<evidence type="ECO:0000313" key="5">
    <source>
        <dbReference type="Proteomes" id="UP000187321"/>
    </source>
</evidence>
<evidence type="ECO:0000256" key="1">
    <source>
        <dbReference type="SAM" id="MobiDB-lite"/>
    </source>
</evidence>
<sequence>MGNGDHNDSFYVPGPEGNRSGHALDDDLSDRIRSFTHSLSTTPPGELDSRALDTTQRPDDGLDYTDENDLEQPDTCPDCGFEPVDPDVQVADGPDELLEARAAAYSEQVNQFWRTTTETEADGRFRIVISCPDCGETVVEDTCEASDRFMAIANGEHYD</sequence>
<evidence type="ECO:0000313" key="2">
    <source>
        <dbReference type="EMBL" id="APX98710.1"/>
    </source>
</evidence>
<keyword evidence="2" id="KW-0614">Plasmid</keyword>
<dbReference type="RefSeq" id="WP_076584240.1">
    <property type="nucleotide sequence ID" value="NZ_CP019330.1"/>
</dbReference>
<feature type="region of interest" description="Disordered" evidence="1">
    <location>
        <begin position="1"/>
        <end position="86"/>
    </location>
</feature>
<feature type="compositionally biased region" description="Basic and acidic residues" evidence="1">
    <location>
        <begin position="22"/>
        <end position="33"/>
    </location>
</feature>
<accession>A0A1N7G5L5</accession>
<gene>
    <name evidence="2" type="ORF">BB347_18560</name>
    <name evidence="3" type="ORF">SAMN05421809_3749</name>
</gene>
<organism evidence="3 4">
    <name type="scientific">Natronorubrum daqingense</name>
    <dbReference type="NCBI Taxonomy" id="588898"/>
    <lineage>
        <taxon>Archaea</taxon>
        <taxon>Methanobacteriati</taxon>
        <taxon>Methanobacteriota</taxon>
        <taxon>Stenosarchaea group</taxon>
        <taxon>Halobacteria</taxon>
        <taxon>Halobacteriales</taxon>
        <taxon>Natrialbaceae</taxon>
        <taxon>Natronorubrum</taxon>
    </lineage>
</organism>
<evidence type="ECO:0000313" key="3">
    <source>
        <dbReference type="EMBL" id="SIS07893.1"/>
    </source>
</evidence>
<keyword evidence="4" id="KW-1185">Reference proteome</keyword>
<proteinExistence type="predicted"/>
<dbReference type="EMBL" id="CP019330">
    <property type="protein sequence ID" value="APX98710.1"/>
    <property type="molecule type" value="Genomic_DNA"/>
</dbReference>
<feature type="compositionally biased region" description="Basic and acidic residues" evidence="1">
    <location>
        <begin position="47"/>
        <end position="60"/>
    </location>
</feature>
<protein>
    <submittedName>
        <fullName evidence="3">Uncharacterized protein</fullName>
    </submittedName>
</protein>
<geneLocation type="plasmid" evidence="2">
    <name>unnamed3</name>
</geneLocation>
<evidence type="ECO:0000313" key="4">
    <source>
        <dbReference type="Proteomes" id="UP000185687"/>
    </source>
</evidence>
<dbReference type="GeneID" id="30957989"/>
<dbReference type="Proteomes" id="UP000185687">
    <property type="component" value="Unassembled WGS sequence"/>
</dbReference>
<dbReference type="Proteomes" id="UP000187321">
    <property type="component" value="Plasmid unnamed3"/>
</dbReference>
<name>A0A1N7G5L5_9EURY</name>